<protein>
    <submittedName>
        <fullName evidence="1">Uncharacterized protein</fullName>
    </submittedName>
</protein>
<comment type="caution">
    <text evidence="1">The sequence shown here is derived from an EMBL/GenBank/DDBJ whole genome shotgun (WGS) entry which is preliminary data.</text>
</comment>
<reference evidence="1 2" key="1">
    <citation type="submission" date="2019-12" db="EMBL/GenBank/DDBJ databases">
        <title>Whole-genome analyses of novel actinobacteria.</title>
        <authorList>
            <person name="Sahin N."/>
            <person name="Saygin H."/>
        </authorList>
    </citation>
    <scope>NUCLEOTIDE SEQUENCE [LARGE SCALE GENOMIC DNA]</scope>
    <source>
        <strain evidence="1 2">KC615</strain>
    </source>
</reference>
<gene>
    <name evidence="1" type="ORF">GSM42_09430</name>
</gene>
<dbReference type="EMBL" id="WUUL01000005">
    <property type="protein sequence ID" value="MXQ53933.1"/>
    <property type="molecule type" value="Genomic_DNA"/>
</dbReference>
<accession>A0A6I4VSE0</accession>
<keyword evidence="2" id="KW-1185">Reference proteome</keyword>
<proteinExistence type="predicted"/>
<name>A0A6I4VSE0_9BACL</name>
<organism evidence="1 2">
    <name type="scientific">Shimazuella alba</name>
    <dbReference type="NCBI Taxonomy" id="2690964"/>
    <lineage>
        <taxon>Bacteria</taxon>
        <taxon>Bacillati</taxon>
        <taxon>Bacillota</taxon>
        <taxon>Bacilli</taxon>
        <taxon>Bacillales</taxon>
        <taxon>Thermoactinomycetaceae</taxon>
        <taxon>Shimazuella</taxon>
    </lineage>
</organism>
<dbReference type="RefSeq" id="WP_160801288.1">
    <property type="nucleotide sequence ID" value="NZ_WUUL01000005.1"/>
</dbReference>
<evidence type="ECO:0000313" key="2">
    <source>
        <dbReference type="Proteomes" id="UP000430692"/>
    </source>
</evidence>
<dbReference type="AlphaFoldDB" id="A0A6I4VSE0"/>
<evidence type="ECO:0000313" key="1">
    <source>
        <dbReference type="EMBL" id="MXQ53933.1"/>
    </source>
</evidence>
<sequence length="116" mass="13182">MFDQKKENSLPKAHMVTNGPVAIRPNAQGAEVWFESIPYPPSKEKYPIRSNGGICPNTKENHSVSISDEFDWYQDEVLYIQLQDPKYKGYDVAPVAVEQIGTEVLKSTLQLKKRIT</sequence>
<dbReference type="Proteomes" id="UP000430692">
    <property type="component" value="Unassembled WGS sequence"/>
</dbReference>